<dbReference type="SUPFAM" id="SSF47240">
    <property type="entry name" value="Ferritin-like"/>
    <property type="match status" value="1"/>
</dbReference>
<evidence type="ECO:0000256" key="1">
    <source>
        <dbReference type="SAM" id="MobiDB-lite"/>
    </source>
</evidence>
<sequence length="268" mass="29548">MTVTATDSFGPDGVDEPHGMDQDDFLDEVQSFSFWFGAVEGYLADRPYGYDPDTVDEPLGEARRQNVITTLCNYCVGEAAALEASSGMVRLAPNHNARIFMATQVVDEARHLEVFLNRLAELGVADTDAEIARRATPSIVDFKARLLALVDVGDWEAAVLAQNVILETMEFTVFRHHAQTADPVTRQVLTGVIADERRHLGFGENDLGRRLLGHDETRERLAGTRAELDGLVLASFDATFDALGRPKDERPDLGRDYLDAVDRLGLVT</sequence>
<evidence type="ECO:0000313" key="3">
    <source>
        <dbReference type="Proteomes" id="UP000727993"/>
    </source>
</evidence>
<dbReference type="GO" id="GO:0071771">
    <property type="term" value="F:aldehyde oxygenase (deformylating) activity"/>
    <property type="evidence" value="ECO:0007669"/>
    <property type="project" value="InterPro"/>
</dbReference>
<dbReference type="Pfam" id="PF11266">
    <property type="entry name" value="Ald_deCOase"/>
    <property type="match status" value="1"/>
</dbReference>
<gene>
    <name evidence="2" type="ORF">IPN02_19910</name>
</gene>
<dbReference type="EMBL" id="JADJZA010000011">
    <property type="protein sequence ID" value="MBK9299042.1"/>
    <property type="molecule type" value="Genomic_DNA"/>
</dbReference>
<dbReference type="AlphaFoldDB" id="A0A936NET1"/>
<dbReference type="InterPro" id="IPR009078">
    <property type="entry name" value="Ferritin-like_SF"/>
</dbReference>
<evidence type="ECO:0000313" key="2">
    <source>
        <dbReference type="EMBL" id="MBK9299042.1"/>
    </source>
</evidence>
<dbReference type="CDD" id="cd00657">
    <property type="entry name" value="Ferritin_like"/>
    <property type="match status" value="1"/>
</dbReference>
<dbReference type="Proteomes" id="UP000727993">
    <property type="component" value="Unassembled WGS sequence"/>
</dbReference>
<dbReference type="Gene3D" id="1.20.1260.10">
    <property type="match status" value="1"/>
</dbReference>
<proteinExistence type="predicted"/>
<organism evidence="2 3">
    <name type="scientific">Candidatus Neomicrothrix subdominans</name>
    <dbReference type="NCBI Taxonomy" id="2954438"/>
    <lineage>
        <taxon>Bacteria</taxon>
        <taxon>Bacillati</taxon>
        <taxon>Actinomycetota</taxon>
        <taxon>Acidimicrobiia</taxon>
        <taxon>Acidimicrobiales</taxon>
        <taxon>Microthrixaceae</taxon>
        <taxon>Candidatus Neomicrothrix</taxon>
    </lineage>
</organism>
<dbReference type="InterPro" id="IPR022612">
    <property type="entry name" value="Ald_deCOase"/>
</dbReference>
<dbReference type="InterPro" id="IPR012347">
    <property type="entry name" value="Ferritin-like"/>
</dbReference>
<comment type="caution">
    <text evidence="2">The sequence shown here is derived from an EMBL/GenBank/DDBJ whole genome shotgun (WGS) entry which is preliminary data.</text>
</comment>
<name>A0A936NET1_9ACTN</name>
<accession>A0A936NET1</accession>
<reference evidence="2 3" key="1">
    <citation type="submission" date="2020-10" db="EMBL/GenBank/DDBJ databases">
        <title>Connecting structure to function with the recovery of over 1000 high-quality activated sludge metagenome-assembled genomes encoding full-length rRNA genes using long-read sequencing.</title>
        <authorList>
            <person name="Singleton C.M."/>
            <person name="Petriglieri F."/>
            <person name="Kristensen J.M."/>
            <person name="Kirkegaard R.H."/>
            <person name="Michaelsen T.Y."/>
            <person name="Andersen M.H."/>
            <person name="Karst S.M."/>
            <person name="Dueholm M.S."/>
            <person name="Nielsen P.H."/>
            <person name="Albertsen M."/>
        </authorList>
    </citation>
    <scope>NUCLEOTIDE SEQUENCE [LARGE SCALE GENOMIC DNA]</scope>
    <source>
        <strain evidence="2">Lyne_18-Q3-R50-59_MAXAC.006</strain>
    </source>
</reference>
<protein>
    <submittedName>
        <fullName evidence="2">Ferritin-like domain-containing protein</fullName>
    </submittedName>
</protein>
<feature type="region of interest" description="Disordered" evidence="1">
    <location>
        <begin position="1"/>
        <end position="22"/>
    </location>
</feature>